<organism evidence="1 2">
    <name type="scientific">Centaurea solstitialis</name>
    <name type="common">yellow star-thistle</name>
    <dbReference type="NCBI Taxonomy" id="347529"/>
    <lineage>
        <taxon>Eukaryota</taxon>
        <taxon>Viridiplantae</taxon>
        <taxon>Streptophyta</taxon>
        <taxon>Embryophyta</taxon>
        <taxon>Tracheophyta</taxon>
        <taxon>Spermatophyta</taxon>
        <taxon>Magnoliopsida</taxon>
        <taxon>eudicotyledons</taxon>
        <taxon>Gunneridae</taxon>
        <taxon>Pentapetalae</taxon>
        <taxon>asterids</taxon>
        <taxon>campanulids</taxon>
        <taxon>Asterales</taxon>
        <taxon>Asteraceae</taxon>
        <taxon>Carduoideae</taxon>
        <taxon>Cardueae</taxon>
        <taxon>Centaureinae</taxon>
        <taxon>Centaurea</taxon>
    </lineage>
</organism>
<dbReference type="Proteomes" id="UP001172457">
    <property type="component" value="Chromosome 3"/>
</dbReference>
<sequence>MQGRRVIVFQLTAEETMKELDVLSGGRLPMMCTLAKARKHVLLGGSSYLAFVVDSRETVASVPVVGEFPDVFPDDLSDISHERQVEFRIKLILGGGVDLYRVAPPKMQELMWMCTDYREITKLTIPAVEDRRSLRSTSGSHVVLEDRSSLRVRGEDVHKAVFYIRYVYFEFMVMSFGLTNAPTAFVDSVNQNIAGQCWMDQGRCKWSTFEVYWRLYARHVECGGKKTAAIEILRKKLCEVLGLVVSNDDLASRYVMQSRRRAVKSESSNKEGGMGQVVRACLPMRCCARGGVGLPSLGEVSQSELGMPTVSRSRLRVFSGIGINFQRNVREERKGRIGSGSKEFNRRYPRVNPRVVTLGMTLRLSAGQAAGGDPRFDPPFVLSQFLSFPFRARLGFFGLWTPRGLCNLMLGEVSGKLVEVCPGREKRKFSNETPRLQQFSLSLKLKDDNWDVTDSRERKKLEREERFENESDEVGLGSAVDEVGEVLYEILLGLSSVKSKN</sequence>
<evidence type="ECO:0000313" key="1">
    <source>
        <dbReference type="EMBL" id="KAJ9557620.1"/>
    </source>
</evidence>
<gene>
    <name evidence="1" type="ORF">OSB04_012234</name>
</gene>
<keyword evidence="2" id="KW-1185">Reference proteome</keyword>
<evidence type="ECO:0000313" key="2">
    <source>
        <dbReference type="Proteomes" id="UP001172457"/>
    </source>
</evidence>
<name>A0AA38TMR2_9ASTR</name>
<dbReference type="AlphaFoldDB" id="A0AA38TMR2"/>
<dbReference type="Gene3D" id="3.10.10.10">
    <property type="entry name" value="HIV Type 1 Reverse Transcriptase, subunit A, domain 1"/>
    <property type="match status" value="1"/>
</dbReference>
<comment type="caution">
    <text evidence="1">The sequence shown here is derived from an EMBL/GenBank/DDBJ whole genome shotgun (WGS) entry which is preliminary data.</text>
</comment>
<protein>
    <submittedName>
        <fullName evidence="1">Uncharacterized protein</fullName>
    </submittedName>
</protein>
<reference evidence="1" key="1">
    <citation type="submission" date="2023-03" db="EMBL/GenBank/DDBJ databases">
        <title>Chromosome-scale reference genome and RAD-based genetic map of yellow starthistle (Centaurea solstitialis) reveal putative structural variation and QTLs associated with invader traits.</title>
        <authorList>
            <person name="Reatini B."/>
            <person name="Cang F.A."/>
            <person name="Jiang Q."/>
            <person name="Mckibben M.T.W."/>
            <person name="Barker M.S."/>
            <person name="Rieseberg L.H."/>
            <person name="Dlugosch K.M."/>
        </authorList>
    </citation>
    <scope>NUCLEOTIDE SEQUENCE</scope>
    <source>
        <strain evidence="1">CAN-66</strain>
        <tissue evidence="1">Leaf</tissue>
    </source>
</reference>
<accession>A0AA38TMR2</accession>
<dbReference type="PANTHER" id="PTHR24559">
    <property type="entry name" value="TRANSPOSON TY3-I GAG-POL POLYPROTEIN"/>
    <property type="match status" value="1"/>
</dbReference>
<dbReference type="InterPro" id="IPR053134">
    <property type="entry name" value="RNA-dir_DNA_polymerase"/>
</dbReference>
<dbReference type="SUPFAM" id="SSF56672">
    <property type="entry name" value="DNA/RNA polymerases"/>
    <property type="match status" value="1"/>
</dbReference>
<dbReference type="PANTHER" id="PTHR24559:SF444">
    <property type="entry name" value="REVERSE TRANSCRIPTASE DOMAIN-CONTAINING PROTEIN"/>
    <property type="match status" value="1"/>
</dbReference>
<proteinExistence type="predicted"/>
<dbReference type="InterPro" id="IPR043502">
    <property type="entry name" value="DNA/RNA_pol_sf"/>
</dbReference>
<dbReference type="EMBL" id="JARYMX010000003">
    <property type="protein sequence ID" value="KAJ9557620.1"/>
    <property type="molecule type" value="Genomic_DNA"/>
</dbReference>